<keyword evidence="9 17" id="KW-1133">Transmembrane helix</keyword>
<dbReference type="NCBIfam" id="TIGR00560">
    <property type="entry name" value="pgsA"/>
    <property type="match status" value="1"/>
</dbReference>
<dbReference type="InterPro" id="IPR043130">
    <property type="entry name" value="CDP-OH_PTrfase_TM_dom"/>
</dbReference>
<feature type="transmembrane region" description="Helical" evidence="17">
    <location>
        <begin position="7"/>
        <end position="26"/>
    </location>
</feature>
<dbReference type="Pfam" id="PF01066">
    <property type="entry name" value="CDP-OH_P_transf"/>
    <property type="match status" value="1"/>
</dbReference>
<evidence type="ECO:0000256" key="17">
    <source>
        <dbReference type="SAM" id="Phobius"/>
    </source>
</evidence>
<evidence type="ECO:0000256" key="8">
    <source>
        <dbReference type="ARBA" id="ARBA00022692"/>
    </source>
</evidence>
<feature type="transmembrane region" description="Helical" evidence="17">
    <location>
        <begin position="132"/>
        <end position="162"/>
    </location>
</feature>
<dbReference type="InterPro" id="IPR000462">
    <property type="entry name" value="CDP-OH_P_trans"/>
</dbReference>
<evidence type="ECO:0000256" key="1">
    <source>
        <dbReference type="ARBA" id="ARBA00004141"/>
    </source>
</evidence>
<dbReference type="EMBL" id="OBEI01000001">
    <property type="protein sequence ID" value="SNZ02368.1"/>
    <property type="molecule type" value="Genomic_DNA"/>
</dbReference>
<evidence type="ECO:0000256" key="12">
    <source>
        <dbReference type="ARBA" id="ARBA00023209"/>
    </source>
</evidence>
<dbReference type="Proteomes" id="UP000219036">
    <property type="component" value="Unassembled WGS sequence"/>
</dbReference>
<dbReference type="InterPro" id="IPR048254">
    <property type="entry name" value="CDP_ALCOHOL_P_TRANSF_CS"/>
</dbReference>
<keyword evidence="6" id="KW-0444">Lipid biosynthesis</keyword>
<keyword evidence="13" id="KW-1208">Phospholipid metabolism</keyword>
<evidence type="ECO:0000256" key="11">
    <source>
        <dbReference type="ARBA" id="ARBA00023136"/>
    </source>
</evidence>
<evidence type="ECO:0000256" key="16">
    <source>
        <dbReference type="RuleBase" id="RU003750"/>
    </source>
</evidence>
<comment type="subcellular location">
    <subcellularLocation>
        <location evidence="1">Membrane</location>
        <topology evidence="1">Multi-pass membrane protein</topology>
    </subcellularLocation>
</comment>
<dbReference type="PIRSF" id="PIRSF000847">
    <property type="entry name" value="Phos_ph_gly_syn"/>
    <property type="match status" value="1"/>
</dbReference>
<keyword evidence="19" id="KW-1185">Reference proteome</keyword>
<proteinExistence type="inferred from homology"/>
<dbReference type="RefSeq" id="WP_245844678.1">
    <property type="nucleotide sequence ID" value="NZ_OBEI01000001.1"/>
</dbReference>
<dbReference type="InterPro" id="IPR004570">
    <property type="entry name" value="Phosphatidylglycerol_P_synth"/>
</dbReference>
<keyword evidence="10" id="KW-0443">Lipid metabolism</keyword>
<evidence type="ECO:0000256" key="3">
    <source>
        <dbReference type="ARBA" id="ARBA00010441"/>
    </source>
</evidence>
<evidence type="ECO:0000256" key="14">
    <source>
        <dbReference type="ARBA" id="ARBA00048586"/>
    </source>
</evidence>
<evidence type="ECO:0000256" key="10">
    <source>
        <dbReference type="ARBA" id="ARBA00023098"/>
    </source>
</evidence>
<evidence type="ECO:0000256" key="9">
    <source>
        <dbReference type="ARBA" id="ARBA00022989"/>
    </source>
</evidence>
<dbReference type="GO" id="GO:0046474">
    <property type="term" value="P:glycerophospholipid biosynthetic process"/>
    <property type="evidence" value="ECO:0007669"/>
    <property type="project" value="TreeGrafter"/>
</dbReference>
<dbReference type="InterPro" id="IPR050324">
    <property type="entry name" value="CDP-alcohol_PTase-I"/>
</dbReference>
<evidence type="ECO:0000256" key="5">
    <source>
        <dbReference type="ARBA" id="ARBA00014944"/>
    </source>
</evidence>
<keyword evidence="11 17" id="KW-0472">Membrane</keyword>
<dbReference type="AlphaFoldDB" id="A0A285MZ43"/>
<keyword evidence="8 17" id="KW-0812">Transmembrane</keyword>
<reference evidence="19" key="1">
    <citation type="submission" date="2017-09" db="EMBL/GenBank/DDBJ databases">
        <authorList>
            <person name="Varghese N."/>
            <person name="Submissions S."/>
        </authorList>
    </citation>
    <scope>NUCLEOTIDE SEQUENCE [LARGE SCALE GENOMIC DNA]</scope>
    <source>
        <strain evidence="19">DSM 15103</strain>
    </source>
</reference>
<evidence type="ECO:0000313" key="19">
    <source>
        <dbReference type="Proteomes" id="UP000219036"/>
    </source>
</evidence>
<evidence type="ECO:0000256" key="13">
    <source>
        <dbReference type="ARBA" id="ARBA00023264"/>
    </source>
</evidence>
<sequence length="175" mass="19912">MKNLQPVSFANLLTISRLIITPFLIYTILHDYYVVSGILVVVAVLSDWLDGIIARKTNDVTKHGELLDPAVDKIFTISVLVAFVEKHLISTFIVFLIILREMMVTWFRSVMVNRGVVVPASFYGKVKTTLQLIAIFLLSINVTDLGVVFLWLSIIVAYYSGIDYLKIFIKKKVWE</sequence>
<evidence type="ECO:0000256" key="4">
    <source>
        <dbReference type="ARBA" id="ARBA00013170"/>
    </source>
</evidence>
<evidence type="ECO:0000313" key="18">
    <source>
        <dbReference type="EMBL" id="SNZ02368.1"/>
    </source>
</evidence>
<dbReference type="EC" id="2.7.8.5" evidence="4 15"/>
<dbReference type="GO" id="GO:0016020">
    <property type="term" value="C:membrane"/>
    <property type="evidence" value="ECO:0007669"/>
    <property type="project" value="UniProtKB-SubCell"/>
</dbReference>
<comment type="catalytic activity">
    <reaction evidence="14">
        <text>a CDP-1,2-diacyl-sn-glycerol + sn-glycerol 3-phosphate = a 1,2-diacyl-sn-glycero-3-phospho-(1'-sn-glycero-3'-phosphate) + CMP + H(+)</text>
        <dbReference type="Rhea" id="RHEA:12593"/>
        <dbReference type="ChEBI" id="CHEBI:15378"/>
        <dbReference type="ChEBI" id="CHEBI:57597"/>
        <dbReference type="ChEBI" id="CHEBI:58332"/>
        <dbReference type="ChEBI" id="CHEBI:60110"/>
        <dbReference type="ChEBI" id="CHEBI:60377"/>
        <dbReference type="EC" id="2.7.8.5"/>
    </reaction>
</comment>
<feature type="transmembrane region" description="Helical" evidence="17">
    <location>
        <begin position="74"/>
        <end position="99"/>
    </location>
</feature>
<evidence type="ECO:0000256" key="15">
    <source>
        <dbReference type="NCBIfam" id="TIGR00560"/>
    </source>
</evidence>
<dbReference type="PANTHER" id="PTHR14269:SF62">
    <property type="entry name" value="CDP-DIACYLGLYCEROL--GLYCEROL-3-PHOSPHATE 3-PHOSPHATIDYLTRANSFERASE 1, CHLOROPLASTIC"/>
    <property type="match status" value="1"/>
</dbReference>
<dbReference type="GO" id="GO:0008444">
    <property type="term" value="F:CDP-diacylglycerol-glycerol-3-phosphate 3-phosphatidyltransferase activity"/>
    <property type="evidence" value="ECO:0007669"/>
    <property type="project" value="UniProtKB-UniRule"/>
</dbReference>
<dbReference type="Gene3D" id="1.20.120.1760">
    <property type="match status" value="1"/>
</dbReference>
<gene>
    <name evidence="18" type="ORF">SAMN06265182_0103</name>
</gene>
<comment type="pathway">
    <text evidence="2">Phospholipid metabolism; phosphatidylglycerol biosynthesis; phosphatidylglycerol from CDP-diacylglycerol: step 1/2.</text>
</comment>
<comment type="similarity">
    <text evidence="3 16">Belongs to the CDP-alcohol phosphatidyltransferase class-I family.</text>
</comment>
<evidence type="ECO:0000256" key="7">
    <source>
        <dbReference type="ARBA" id="ARBA00022679"/>
    </source>
</evidence>
<accession>A0A285MZ43</accession>
<keyword evidence="7 16" id="KW-0808">Transferase</keyword>
<protein>
    <recommendedName>
        <fullName evidence="5 15">CDP-diacylglycerol--glycerol-3-phosphate 3-phosphatidyltransferase</fullName>
        <ecNumber evidence="4 15">2.7.8.5</ecNumber>
    </recommendedName>
</protein>
<evidence type="ECO:0000256" key="2">
    <source>
        <dbReference type="ARBA" id="ARBA00005042"/>
    </source>
</evidence>
<organism evidence="18 19">
    <name type="scientific">Persephonella hydrogeniphila</name>
    <dbReference type="NCBI Taxonomy" id="198703"/>
    <lineage>
        <taxon>Bacteria</taxon>
        <taxon>Pseudomonadati</taxon>
        <taxon>Aquificota</taxon>
        <taxon>Aquificia</taxon>
        <taxon>Aquificales</taxon>
        <taxon>Hydrogenothermaceae</taxon>
        <taxon>Persephonella</taxon>
    </lineage>
</organism>
<dbReference type="PROSITE" id="PS00379">
    <property type="entry name" value="CDP_ALCOHOL_P_TRANSF"/>
    <property type="match status" value="1"/>
</dbReference>
<keyword evidence="12" id="KW-0594">Phospholipid biosynthesis</keyword>
<name>A0A285MZ43_9AQUI</name>
<evidence type="ECO:0000256" key="6">
    <source>
        <dbReference type="ARBA" id="ARBA00022516"/>
    </source>
</evidence>
<dbReference type="PANTHER" id="PTHR14269">
    <property type="entry name" value="CDP-DIACYLGLYCEROL--GLYCEROL-3-PHOSPHATE 3-PHOSPHATIDYLTRANSFERASE-RELATED"/>
    <property type="match status" value="1"/>
</dbReference>